<keyword evidence="1" id="KW-1133">Transmembrane helix</keyword>
<reference evidence="2" key="1">
    <citation type="submission" date="2014-11" db="EMBL/GenBank/DDBJ databases">
        <authorList>
            <person name="Amaro Gonzalez C."/>
        </authorList>
    </citation>
    <scope>NUCLEOTIDE SEQUENCE</scope>
</reference>
<organism evidence="2">
    <name type="scientific">Anguilla anguilla</name>
    <name type="common">European freshwater eel</name>
    <name type="synonym">Muraena anguilla</name>
    <dbReference type="NCBI Taxonomy" id="7936"/>
    <lineage>
        <taxon>Eukaryota</taxon>
        <taxon>Metazoa</taxon>
        <taxon>Chordata</taxon>
        <taxon>Craniata</taxon>
        <taxon>Vertebrata</taxon>
        <taxon>Euteleostomi</taxon>
        <taxon>Actinopterygii</taxon>
        <taxon>Neopterygii</taxon>
        <taxon>Teleostei</taxon>
        <taxon>Anguilliformes</taxon>
        <taxon>Anguillidae</taxon>
        <taxon>Anguilla</taxon>
    </lineage>
</organism>
<keyword evidence="1" id="KW-0812">Transmembrane</keyword>
<accession>A0A0E9TQC2</accession>
<dbReference type="AlphaFoldDB" id="A0A0E9TQC2"/>
<evidence type="ECO:0000256" key="1">
    <source>
        <dbReference type="SAM" id="Phobius"/>
    </source>
</evidence>
<sequence length="30" mass="3544">MIIFFFLQSKIFIACVLMNLLIALCCFHFC</sequence>
<proteinExistence type="predicted"/>
<keyword evidence="1" id="KW-0472">Membrane</keyword>
<reference evidence="2" key="2">
    <citation type="journal article" date="2015" name="Fish Shellfish Immunol.">
        <title>Early steps in the European eel (Anguilla anguilla)-Vibrio vulnificus interaction in the gills: Role of the RtxA13 toxin.</title>
        <authorList>
            <person name="Callol A."/>
            <person name="Pajuelo D."/>
            <person name="Ebbesson L."/>
            <person name="Teles M."/>
            <person name="MacKenzie S."/>
            <person name="Amaro C."/>
        </authorList>
    </citation>
    <scope>NUCLEOTIDE SEQUENCE</scope>
</reference>
<protein>
    <submittedName>
        <fullName evidence="2">Uncharacterized protein</fullName>
    </submittedName>
</protein>
<feature type="transmembrane region" description="Helical" evidence="1">
    <location>
        <begin position="6"/>
        <end position="29"/>
    </location>
</feature>
<evidence type="ECO:0000313" key="2">
    <source>
        <dbReference type="EMBL" id="JAH55090.1"/>
    </source>
</evidence>
<dbReference type="EMBL" id="GBXM01053487">
    <property type="protein sequence ID" value="JAH55090.1"/>
    <property type="molecule type" value="Transcribed_RNA"/>
</dbReference>
<name>A0A0E9TQC2_ANGAN</name>